<dbReference type="Pfam" id="PF02493">
    <property type="entry name" value="MORN"/>
    <property type="match status" value="7"/>
</dbReference>
<dbReference type="Gene3D" id="2.20.110.10">
    <property type="entry name" value="Histone H3 K4-specific methyltransferase SET7/9 N-terminal domain"/>
    <property type="match status" value="3"/>
</dbReference>
<reference evidence="2" key="1">
    <citation type="submission" date="2022-12" db="EMBL/GenBank/DDBJ databases">
        <title>Peptostreptococcus.</title>
        <authorList>
            <person name="Lee S.H."/>
        </authorList>
    </citation>
    <scope>NUCLEOTIDE SEQUENCE</scope>
    <source>
        <strain evidence="2">CBA3647</strain>
    </source>
</reference>
<keyword evidence="1" id="KW-0677">Repeat</keyword>
<accession>A0ABY7JKX7</accession>
<evidence type="ECO:0008006" key="4">
    <source>
        <dbReference type="Google" id="ProtNLM"/>
    </source>
</evidence>
<gene>
    <name evidence="2" type="ORF">O0R46_05145</name>
</gene>
<sequence length="318" mass="36548">MTLSKNYVELYSNYFNEIDEIKKSLKMFKIKKNNALKKGIFAPENEVLELESQLKGVDINLKQSDQLEKEDQEYVELQKEELSKDENLGDVLNFLDDNEDDRIQDAKDNDMVQIYRFTNGDIYIGRLLDGKMTGIGSYIFSNDDEDRNINTEYIGNFINGIREGKGSFTFSNGNEYVGNFKNNKSNGIGRMIYANGDEYIGNWLDGKKDGLGIYTWKNGYIYIGDFVDSKMDGNGSCFNSKGELVFDGEWKLGQIHGKGKYVWNKNKWYEGKFFNGMKHGKGIFYLNNEPVYNGTWKEDKPSIFNKSMDDILAAMIQG</sequence>
<dbReference type="InterPro" id="IPR003409">
    <property type="entry name" value="MORN"/>
</dbReference>
<dbReference type="PANTHER" id="PTHR43215:SF14">
    <property type="entry name" value="RADIAL SPOKE HEAD 1 HOMOLOG"/>
    <property type="match status" value="1"/>
</dbReference>
<dbReference type="RefSeq" id="WP_269310655.1">
    <property type="nucleotide sequence ID" value="NZ_CP114052.1"/>
</dbReference>
<dbReference type="SUPFAM" id="SSF82185">
    <property type="entry name" value="Histone H3 K4-specific methyltransferase SET7/9 N-terminal domain"/>
    <property type="match status" value="2"/>
</dbReference>
<evidence type="ECO:0000256" key="1">
    <source>
        <dbReference type="ARBA" id="ARBA00022737"/>
    </source>
</evidence>
<dbReference type="PANTHER" id="PTHR43215">
    <property type="entry name" value="RADIAL SPOKE HEAD 1 HOMOLOG"/>
    <property type="match status" value="1"/>
</dbReference>
<dbReference type="Proteomes" id="UP001164187">
    <property type="component" value="Chromosome"/>
</dbReference>
<proteinExistence type="predicted"/>
<dbReference type="EMBL" id="CP114052">
    <property type="protein sequence ID" value="WAW13993.1"/>
    <property type="molecule type" value="Genomic_DNA"/>
</dbReference>
<keyword evidence="3" id="KW-1185">Reference proteome</keyword>
<evidence type="ECO:0000313" key="3">
    <source>
        <dbReference type="Proteomes" id="UP001164187"/>
    </source>
</evidence>
<protein>
    <recommendedName>
        <fullName evidence="4">MORN repeat-containing protein</fullName>
    </recommendedName>
</protein>
<name>A0ABY7JKX7_9FIRM</name>
<dbReference type="SMART" id="SM00698">
    <property type="entry name" value="MORN"/>
    <property type="match status" value="7"/>
</dbReference>
<evidence type="ECO:0000313" key="2">
    <source>
        <dbReference type="EMBL" id="WAW13993.1"/>
    </source>
</evidence>
<organism evidence="2 3">
    <name type="scientific">Peptostreptococcus equinus</name>
    <dbReference type="NCBI Taxonomy" id="3003601"/>
    <lineage>
        <taxon>Bacteria</taxon>
        <taxon>Bacillati</taxon>
        <taxon>Bacillota</taxon>
        <taxon>Clostridia</taxon>
        <taxon>Peptostreptococcales</taxon>
        <taxon>Peptostreptococcaceae</taxon>
        <taxon>Peptostreptococcus</taxon>
    </lineage>
</organism>